<protein>
    <recommendedName>
        <fullName evidence="5">Protein FAM32A</fullName>
    </recommendedName>
</protein>
<sequence>MSEYDKVVAGSLRIKSGQGIKKKSKKHRKKVAAEFPEATTVADEPEGSEPNTQKPKLSERSHLTKAQKELERRKDKRMLETVLSKAVKSHKQRIIEFNNHLETLTEHFDIQKVSWTK</sequence>
<name>A0A1S8X534_OPIVI</name>
<reference evidence="3 4" key="1">
    <citation type="submission" date="2015-03" db="EMBL/GenBank/DDBJ databases">
        <title>Draft genome of the nematode, Opisthorchis viverrini.</title>
        <authorList>
            <person name="Mitreva M."/>
        </authorList>
    </citation>
    <scope>NUCLEOTIDE SEQUENCE [LARGE SCALE GENOMIC DNA]</scope>
    <source>
        <strain evidence="3">Khon Kaen</strain>
    </source>
</reference>
<dbReference type="GO" id="GO:0005730">
    <property type="term" value="C:nucleolus"/>
    <property type="evidence" value="ECO:0007669"/>
    <property type="project" value="TreeGrafter"/>
</dbReference>
<accession>A0A1S8X534</accession>
<dbReference type="AlphaFoldDB" id="A0A1S8X534"/>
<proteinExistence type="inferred from homology"/>
<evidence type="ECO:0000313" key="4">
    <source>
        <dbReference type="Proteomes" id="UP000243686"/>
    </source>
</evidence>
<dbReference type="Proteomes" id="UP000243686">
    <property type="component" value="Unassembled WGS sequence"/>
</dbReference>
<evidence type="ECO:0000256" key="2">
    <source>
        <dbReference type="SAM" id="MobiDB-lite"/>
    </source>
</evidence>
<dbReference type="Pfam" id="PF08555">
    <property type="entry name" value="FAM32A"/>
    <property type="match status" value="1"/>
</dbReference>
<organism evidence="3 4">
    <name type="scientific">Opisthorchis viverrini</name>
    <name type="common">Southeast Asian liver fluke</name>
    <dbReference type="NCBI Taxonomy" id="6198"/>
    <lineage>
        <taxon>Eukaryota</taxon>
        <taxon>Metazoa</taxon>
        <taxon>Spiralia</taxon>
        <taxon>Lophotrochozoa</taxon>
        <taxon>Platyhelminthes</taxon>
        <taxon>Trematoda</taxon>
        <taxon>Digenea</taxon>
        <taxon>Opisthorchiida</taxon>
        <taxon>Opisthorchiata</taxon>
        <taxon>Opisthorchiidae</taxon>
        <taxon>Opisthorchis</taxon>
    </lineage>
</organism>
<dbReference type="PANTHER" id="PTHR13282">
    <property type="entry name" value="PROTEIN FAM32A"/>
    <property type="match status" value="1"/>
</dbReference>
<comment type="similarity">
    <text evidence="1">Belongs to the FAM32 family.</text>
</comment>
<feature type="region of interest" description="Disordered" evidence="2">
    <location>
        <begin position="17"/>
        <end position="74"/>
    </location>
</feature>
<keyword evidence="4" id="KW-1185">Reference proteome</keyword>
<dbReference type="PANTHER" id="PTHR13282:SF6">
    <property type="entry name" value="PROTEIN FAM32A"/>
    <property type="match status" value="1"/>
</dbReference>
<dbReference type="InterPro" id="IPR013865">
    <property type="entry name" value="FAM32A"/>
</dbReference>
<feature type="compositionally biased region" description="Basic and acidic residues" evidence="2">
    <location>
        <begin position="56"/>
        <end position="74"/>
    </location>
</feature>
<evidence type="ECO:0000256" key="1">
    <source>
        <dbReference type="ARBA" id="ARBA00008948"/>
    </source>
</evidence>
<gene>
    <name evidence="3" type="ORF">X801_02265</name>
</gene>
<dbReference type="EMBL" id="KV891975">
    <property type="protein sequence ID" value="OON21834.1"/>
    <property type="molecule type" value="Genomic_DNA"/>
</dbReference>
<feature type="compositionally biased region" description="Basic residues" evidence="2">
    <location>
        <begin position="20"/>
        <end position="30"/>
    </location>
</feature>
<evidence type="ECO:0000313" key="3">
    <source>
        <dbReference type="EMBL" id="OON21834.1"/>
    </source>
</evidence>
<evidence type="ECO:0008006" key="5">
    <source>
        <dbReference type="Google" id="ProtNLM"/>
    </source>
</evidence>